<evidence type="ECO:0000259" key="2">
    <source>
        <dbReference type="PROSITE" id="PS51494"/>
    </source>
</evidence>
<evidence type="ECO:0000256" key="1">
    <source>
        <dbReference type="SAM" id="MobiDB-lite"/>
    </source>
</evidence>
<dbReference type="Proteomes" id="UP000178606">
    <property type="component" value="Unassembled WGS sequence"/>
</dbReference>
<organism evidence="3 4">
    <name type="scientific">Handelsmanbacteria sp. (strain RIFCSPLOWO2_12_FULL_64_10)</name>
    <dbReference type="NCBI Taxonomy" id="1817868"/>
    <lineage>
        <taxon>Bacteria</taxon>
        <taxon>Candidatus Handelsmaniibacteriota</taxon>
    </lineage>
</organism>
<dbReference type="Pfam" id="PF05580">
    <property type="entry name" value="Peptidase_S55"/>
    <property type="match status" value="1"/>
</dbReference>
<name>A0A1F6CDF0_HANXR</name>
<evidence type="ECO:0000313" key="3">
    <source>
        <dbReference type="EMBL" id="OGG46942.1"/>
    </source>
</evidence>
<gene>
    <name evidence="3" type="ORF">A3F84_21015</name>
</gene>
<sequence>MGTLPSGAAGEVPILTPDQVRPGMVGFGKTVFRGTKIDTFRVEIVDVMRNVFGPKEDVILARLSGGPLEKTGVIAGMSGSPVYIDGKLIGAVAYAWGFSKEPICGITPISDMLATLNRAPGPSPLPSDRGRLSGPAEGSSESSRMDYGSEGVRPVAVPLSASGFAPRAVEQMRADLTPYGFLPVQGGGGTDTTLAAGPLEPGAALGVQLVRGDLSLTGIGTLTYRDGGRVVAFGHPMLYGGRSSFPMTSAHIYGVIPSQLISFKLGVASAVQGSIVEDRASGIVGVVGRAASMVPVEVAVRSDARTQAYRFEMIRHPDLTPILARGTLLSALISAEKLGGDMTTRTRSVIRMEGYPDICLENAYSGAQALGLTVLDLVKPLDALMDNPFLSAPVREVRFEVAVDESLHTASVEGLRLPRGRFRPGEAIPFEVALRPFHGGEQVVSGRVTLPPYVPAGPLVVRAGGAQALEKIEVKRAPGRYAPKDFAHLLELISQAERNDDLIVEVASQERGVTVHGEELPSPPSSVLSILRMSRQTGGVDRVEGAVLARVRIRTAFVLVGGQQTTVTVERE</sequence>
<protein>
    <recommendedName>
        <fullName evidence="2">Peptidase S55 domain-containing protein</fullName>
    </recommendedName>
</protein>
<evidence type="ECO:0000313" key="4">
    <source>
        <dbReference type="Proteomes" id="UP000178606"/>
    </source>
</evidence>
<dbReference type="AlphaFoldDB" id="A0A1F6CDF0"/>
<dbReference type="EMBL" id="MFKF01000279">
    <property type="protein sequence ID" value="OGG46942.1"/>
    <property type="molecule type" value="Genomic_DNA"/>
</dbReference>
<feature type="region of interest" description="Disordered" evidence="1">
    <location>
        <begin position="117"/>
        <end position="149"/>
    </location>
</feature>
<dbReference type="PROSITE" id="PS51494">
    <property type="entry name" value="SPOIVB"/>
    <property type="match status" value="1"/>
</dbReference>
<dbReference type="InterPro" id="IPR008763">
    <property type="entry name" value="Peptidase_S55"/>
</dbReference>
<feature type="domain" description="Peptidase S55" evidence="2">
    <location>
        <begin position="1"/>
        <end position="128"/>
    </location>
</feature>
<accession>A0A1F6CDF0</accession>
<comment type="caution">
    <text evidence="3">The sequence shown here is derived from an EMBL/GenBank/DDBJ whole genome shotgun (WGS) entry which is preliminary data.</text>
</comment>
<reference evidence="3 4" key="1">
    <citation type="journal article" date="2016" name="Nat. Commun.">
        <title>Thousands of microbial genomes shed light on interconnected biogeochemical processes in an aquifer system.</title>
        <authorList>
            <person name="Anantharaman K."/>
            <person name="Brown C.T."/>
            <person name="Hug L.A."/>
            <person name="Sharon I."/>
            <person name="Castelle C.J."/>
            <person name="Probst A.J."/>
            <person name="Thomas B.C."/>
            <person name="Singh A."/>
            <person name="Wilkins M.J."/>
            <person name="Karaoz U."/>
            <person name="Brodie E.L."/>
            <person name="Williams K.H."/>
            <person name="Hubbard S.S."/>
            <person name="Banfield J.F."/>
        </authorList>
    </citation>
    <scope>NUCLEOTIDE SEQUENCE [LARGE SCALE GENOMIC DNA]</scope>
    <source>
        <strain evidence="4">RIFCSPLOWO2_12_FULL_64_10</strain>
    </source>
</reference>
<proteinExistence type="predicted"/>